<proteinExistence type="predicted"/>
<sequence length="292" mass="32714">MKRGARRDNRMPHSPREPATPDGEMETAAGATDERRPSDGQRKGGPQTWSGPGHYMQPPDIAQEVLSYGDGIFSVAPAQETNLSASSPHQNLKPWPFLCSSQLDGTHWMRSGKSSCPQAGTSTRGYSVSIPGFAKDQSYLFFAQFVAESHMATCSMSIQTWKGKKNAGDGRKISNKMLQDKVELEKLIQNMEATHFMQPLRGTQAYWEKTLRDLHAMDPEDCPDVIEFIDHYITCQMPDEKADPERHKIVSEVQIHSRNHSKTCRKGNVSCDLGSQATHGQNDHRLCTLERR</sequence>
<evidence type="ECO:0000256" key="1">
    <source>
        <dbReference type="SAM" id="MobiDB-lite"/>
    </source>
</evidence>
<gene>
    <name evidence="2" type="ORF">AAFF_G00290900</name>
</gene>
<feature type="compositionally biased region" description="Basic and acidic residues" evidence="1">
    <location>
        <begin position="32"/>
        <end position="42"/>
    </location>
</feature>
<organism evidence="2 3">
    <name type="scientific">Aldrovandia affinis</name>
    <dbReference type="NCBI Taxonomy" id="143900"/>
    <lineage>
        <taxon>Eukaryota</taxon>
        <taxon>Metazoa</taxon>
        <taxon>Chordata</taxon>
        <taxon>Craniata</taxon>
        <taxon>Vertebrata</taxon>
        <taxon>Euteleostomi</taxon>
        <taxon>Actinopterygii</taxon>
        <taxon>Neopterygii</taxon>
        <taxon>Teleostei</taxon>
        <taxon>Notacanthiformes</taxon>
        <taxon>Halosauridae</taxon>
        <taxon>Aldrovandia</taxon>
    </lineage>
</organism>
<dbReference type="EMBL" id="JAINUG010000408">
    <property type="protein sequence ID" value="KAJ8372304.1"/>
    <property type="molecule type" value="Genomic_DNA"/>
</dbReference>
<feature type="region of interest" description="Disordered" evidence="1">
    <location>
        <begin position="1"/>
        <end position="59"/>
    </location>
</feature>
<evidence type="ECO:0000313" key="3">
    <source>
        <dbReference type="Proteomes" id="UP001221898"/>
    </source>
</evidence>
<name>A0AAD7W1Z9_9TELE</name>
<reference evidence="2" key="1">
    <citation type="journal article" date="2023" name="Science">
        <title>Genome structures resolve the early diversification of teleost fishes.</title>
        <authorList>
            <person name="Parey E."/>
            <person name="Louis A."/>
            <person name="Montfort J."/>
            <person name="Bouchez O."/>
            <person name="Roques C."/>
            <person name="Iampietro C."/>
            <person name="Lluch J."/>
            <person name="Castinel A."/>
            <person name="Donnadieu C."/>
            <person name="Desvignes T."/>
            <person name="Floi Bucao C."/>
            <person name="Jouanno E."/>
            <person name="Wen M."/>
            <person name="Mejri S."/>
            <person name="Dirks R."/>
            <person name="Jansen H."/>
            <person name="Henkel C."/>
            <person name="Chen W.J."/>
            <person name="Zahm M."/>
            <person name="Cabau C."/>
            <person name="Klopp C."/>
            <person name="Thompson A.W."/>
            <person name="Robinson-Rechavi M."/>
            <person name="Braasch I."/>
            <person name="Lecointre G."/>
            <person name="Bobe J."/>
            <person name="Postlethwait J.H."/>
            <person name="Berthelot C."/>
            <person name="Roest Crollius H."/>
            <person name="Guiguen Y."/>
        </authorList>
    </citation>
    <scope>NUCLEOTIDE SEQUENCE</scope>
    <source>
        <strain evidence="2">NC1722</strain>
    </source>
</reference>
<protein>
    <submittedName>
        <fullName evidence="2">Uncharacterized protein</fullName>
    </submittedName>
</protein>
<keyword evidence="3" id="KW-1185">Reference proteome</keyword>
<dbReference type="AlphaFoldDB" id="A0AAD7W1Z9"/>
<feature type="compositionally biased region" description="Basic and acidic residues" evidence="1">
    <location>
        <begin position="1"/>
        <end position="16"/>
    </location>
</feature>
<comment type="caution">
    <text evidence="2">The sequence shown here is derived from an EMBL/GenBank/DDBJ whole genome shotgun (WGS) entry which is preliminary data.</text>
</comment>
<dbReference type="Proteomes" id="UP001221898">
    <property type="component" value="Unassembled WGS sequence"/>
</dbReference>
<evidence type="ECO:0000313" key="2">
    <source>
        <dbReference type="EMBL" id="KAJ8372304.1"/>
    </source>
</evidence>
<accession>A0AAD7W1Z9</accession>